<evidence type="ECO:0000259" key="2">
    <source>
        <dbReference type="PROSITE" id="PS50164"/>
    </source>
</evidence>
<evidence type="ECO:0000256" key="1">
    <source>
        <dbReference type="ARBA" id="ARBA00007435"/>
    </source>
</evidence>
<organism evidence="3 4">
    <name type="scientific">Candidatus Magasanikbacteria bacterium RIFOXYD2_FULL_41_14</name>
    <dbReference type="NCBI Taxonomy" id="1798709"/>
    <lineage>
        <taxon>Bacteria</taxon>
        <taxon>Candidatus Magasanikiibacteriota</taxon>
    </lineage>
</organism>
<dbReference type="InterPro" id="IPR000305">
    <property type="entry name" value="GIY-YIG_endonuc"/>
</dbReference>
<dbReference type="InterPro" id="IPR050190">
    <property type="entry name" value="UPF0213_domain"/>
</dbReference>
<dbReference type="Proteomes" id="UP000178254">
    <property type="component" value="Unassembled WGS sequence"/>
</dbReference>
<comment type="caution">
    <text evidence="3">The sequence shown here is derived from an EMBL/GenBank/DDBJ whole genome shotgun (WGS) entry which is preliminary data.</text>
</comment>
<protein>
    <recommendedName>
        <fullName evidence="2">GIY-YIG domain-containing protein</fullName>
    </recommendedName>
</protein>
<dbReference type="SUPFAM" id="SSF82771">
    <property type="entry name" value="GIY-YIG endonuclease"/>
    <property type="match status" value="1"/>
</dbReference>
<dbReference type="EMBL" id="MFRE01000027">
    <property type="protein sequence ID" value="OGH93590.1"/>
    <property type="molecule type" value="Genomic_DNA"/>
</dbReference>
<dbReference type="InterPro" id="IPR035901">
    <property type="entry name" value="GIY-YIG_endonuc_sf"/>
</dbReference>
<accession>A0A1F6PC14</accession>
<comment type="similarity">
    <text evidence="1">Belongs to the UPF0213 family.</text>
</comment>
<sequence>MKQHNYYVYILASDSGTLYTGVTNNLEKRLSEHKQKLVKGFTEKYDVEKLVYYEHYQDINTAIAREKQLKNWRRDKKEFLIKQINPHWHDLSSEWV</sequence>
<dbReference type="CDD" id="cd10448">
    <property type="entry name" value="GIY-YIG_unchar_3"/>
    <property type="match status" value="1"/>
</dbReference>
<proteinExistence type="inferred from homology"/>
<dbReference type="SMART" id="SM00465">
    <property type="entry name" value="GIYc"/>
    <property type="match status" value="1"/>
</dbReference>
<dbReference type="PROSITE" id="PS50164">
    <property type="entry name" value="GIY_YIG"/>
    <property type="match status" value="1"/>
</dbReference>
<feature type="domain" description="GIY-YIG" evidence="2">
    <location>
        <begin position="4"/>
        <end position="79"/>
    </location>
</feature>
<dbReference type="PANTHER" id="PTHR34477">
    <property type="entry name" value="UPF0213 PROTEIN YHBQ"/>
    <property type="match status" value="1"/>
</dbReference>
<dbReference type="Gene3D" id="3.40.1440.10">
    <property type="entry name" value="GIY-YIG endonuclease"/>
    <property type="match status" value="1"/>
</dbReference>
<dbReference type="STRING" id="1798709.A2538_05185"/>
<dbReference type="AlphaFoldDB" id="A0A1F6PC14"/>
<dbReference type="PANTHER" id="PTHR34477:SF5">
    <property type="entry name" value="BSL5627 PROTEIN"/>
    <property type="match status" value="1"/>
</dbReference>
<evidence type="ECO:0000313" key="4">
    <source>
        <dbReference type="Proteomes" id="UP000178254"/>
    </source>
</evidence>
<gene>
    <name evidence="3" type="ORF">A2538_05185</name>
</gene>
<reference evidence="3 4" key="1">
    <citation type="journal article" date="2016" name="Nat. Commun.">
        <title>Thousands of microbial genomes shed light on interconnected biogeochemical processes in an aquifer system.</title>
        <authorList>
            <person name="Anantharaman K."/>
            <person name="Brown C.T."/>
            <person name="Hug L.A."/>
            <person name="Sharon I."/>
            <person name="Castelle C.J."/>
            <person name="Probst A.J."/>
            <person name="Thomas B.C."/>
            <person name="Singh A."/>
            <person name="Wilkins M.J."/>
            <person name="Karaoz U."/>
            <person name="Brodie E.L."/>
            <person name="Williams K.H."/>
            <person name="Hubbard S.S."/>
            <person name="Banfield J.F."/>
        </authorList>
    </citation>
    <scope>NUCLEOTIDE SEQUENCE [LARGE SCALE GENOMIC DNA]</scope>
</reference>
<name>A0A1F6PC14_9BACT</name>
<evidence type="ECO:0000313" key="3">
    <source>
        <dbReference type="EMBL" id="OGH93590.1"/>
    </source>
</evidence>
<dbReference type="Pfam" id="PF01541">
    <property type="entry name" value="GIY-YIG"/>
    <property type="match status" value="1"/>
</dbReference>